<evidence type="ECO:0000313" key="1">
    <source>
        <dbReference type="EMBL" id="ETN99967.1"/>
    </source>
</evidence>
<dbReference type="AlphaFoldDB" id="X6LDB1"/>
<accession>X6LDB1</accession>
<comment type="caution">
    <text evidence="1">The sequence shown here is derived from an EMBL/GenBank/DDBJ whole genome shotgun (WGS) entry which is preliminary data.</text>
</comment>
<protein>
    <submittedName>
        <fullName evidence="1">Uncharacterized protein</fullName>
    </submittedName>
</protein>
<reference evidence="1 2" key="1">
    <citation type="journal article" date="2013" name="Curr. Biol.">
        <title>The Genome of the Foraminiferan Reticulomyxa filosa.</title>
        <authorList>
            <person name="Glockner G."/>
            <person name="Hulsmann N."/>
            <person name="Schleicher M."/>
            <person name="Noegel A.A."/>
            <person name="Eichinger L."/>
            <person name="Gallinger C."/>
            <person name="Pawlowski J."/>
            <person name="Sierra R."/>
            <person name="Euteneuer U."/>
            <person name="Pillet L."/>
            <person name="Moustafa A."/>
            <person name="Platzer M."/>
            <person name="Groth M."/>
            <person name="Szafranski K."/>
            <person name="Schliwa M."/>
        </authorList>
    </citation>
    <scope>NUCLEOTIDE SEQUENCE [LARGE SCALE GENOMIC DNA]</scope>
</reference>
<organism evidence="1 2">
    <name type="scientific">Reticulomyxa filosa</name>
    <dbReference type="NCBI Taxonomy" id="46433"/>
    <lineage>
        <taxon>Eukaryota</taxon>
        <taxon>Sar</taxon>
        <taxon>Rhizaria</taxon>
        <taxon>Retaria</taxon>
        <taxon>Foraminifera</taxon>
        <taxon>Monothalamids</taxon>
        <taxon>Reticulomyxidae</taxon>
        <taxon>Reticulomyxa</taxon>
    </lineage>
</organism>
<name>X6LDB1_RETFI</name>
<evidence type="ECO:0000313" key="2">
    <source>
        <dbReference type="Proteomes" id="UP000023152"/>
    </source>
</evidence>
<keyword evidence="2" id="KW-1185">Reference proteome</keyword>
<gene>
    <name evidence="1" type="ORF">RFI_37491</name>
</gene>
<dbReference type="Proteomes" id="UP000023152">
    <property type="component" value="Unassembled WGS sequence"/>
</dbReference>
<dbReference type="EMBL" id="ASPP01042367">
    <property type="protein sequence ID" value="ETN99967.1"/>
    <property type="molecule type" value="Genomic_DNA"/>
</dbReference>
<proteinExistence type="predicted"/>
<sequence length="195" mass="22305">MNDLFSHLVPFGSNHSHSHINLKGFKDKEQPTEHHAQVVNNKWIGDNSQVNILDYFWCNTADTNKHNNNNFKKYPFEYFVIISNIIKKKNVKNSTSSTVPIPTPTPTTTTATTIATTDQIFQTLNELTIPLIKSQCVLHKHEILICGCYNQNSCYSYHKTKNEYNFILYNNKNSNQITLLSFGGHSKHTVGCKKN</sequence>